<proteinExistence type="predicted"/>
<name>A0A0C1QMB2_9BACT</name>
<dbReference type="AlphaFoldDB" id="A0A0C1QMB2"/>
<evidence type="ECO:0000313" key="2">
    <source>
        <dbReference type="Proteomes" id="UP000031433"/>
    </source>
</evidence>
<sequence>MLATDTLKRLWIFSFDRTLTAAGACYAKARLHRVTRQFLEELAALPGHRVAVLSSRPLDDLVSRVPIEGIYLGGSCGTEWHIPGGESMTLSGKPKDMLMETRDALLPALRAVADLPGVELEDRRWSAALHTQEASTKARQTLFARLAAVLKGWRVALYRNTTMVEIQFLPEITMEFGARALCRFLGYRGEVVCAGSDENDATALRWTLNQGGTALSLGRDPLVPGARPVVDVRSLARHVRDLAGIDEHHRMRMAGRRLCNAA</sequence>
<evidence type="ECO:0000313" key="1">
    <source>
        <dbReference type="EMBL" id="KIE41767.1"/>
    </source>
</evidence>
<gene>
    <name evidence="1" type="ORF">SE37_03545</name>
</gene>
<dbReference type="Pfam" id="PF02358">
    <property type="entry name" value="Trehalose_PPase"/>
    <property type="match status" value="1"/>
</dbReference>
<dbReference type="InterPro" id="IPR036412">
    <property type="entry name" value="HAD-like_sf"/>
</dbReference>
<protein>
    <submittedName>
        <fullName evidence="1">Trehalose phosphatase</fullName>
    </submittedName>
</protein>
<dbReference type="Gene3D" id="3.30.70.1020">
    <property type="entry name" value="Trehalose-6-phosphate phosphatase related protein, domain 2"/>
    <property type="match status" value="1"/>
</dbReference>
<dbReference type="Gene3D" id="3.40.50.1000">
    <property type="entry name" value="HAD superfamily/HAD-like"/>
    <property type="match status" value="1"/>
</dbReference>
<dbReference type="InterPro" id="IPR003337">
    <property type="entry name" value="Trehalose_PPase"/>
</dbReference>
<dbReference type="GO" id="GO:0005992">
    <property type="term" value="P:trehalose biosynthetic process"/>
    <property type="evidence" value="ECO:0007669"/>
    <property type="project" value="InterPro"/>
</dbReference>
<keyword evidence="2" id="KW-1185">Reference proteome</keyword>
<dbReference type="InterPro" id="IPR023214">
    <property type="entry name" value="HAD_sf"/>
</dbReference>
<organism evidence="1 2">
    <name type="scientific">Geobacter soli</name>
    <dbReference type="NCBI Taxonomy" id="1510391"/>
    <lineage>
        <taxon>Bacteria</taxon>
        <taxon>Pseudomonadati</taxon>
        <taxon>Thermodesulfobacteriota</taxon>
        <taxon>Desulfuromonadia</taxon>
        <taxon>Geobacterales</taxon>
        <taxon>Geobacteraceae</taxon>
        <taxon>Geobacter</taxon>
    </lineage>
</organism>
<reference evidence="1 2" key="1">
    <citation type="submission" date="2015-01" db="EMBL/GenBank/DDBJ databases">
        <title>Genome sequence of the anaerobic bacterium Geobacter soli GSS01, a dissimilatory Fe(III) reducer from soil.</title>
        <authorList>
            <person name="Yang G."/>
            <person name="Zhou S."/>
        </authorList>
    </citation>
    <scope>NUCLEOTIDE SEQUENCE [LARGE SCALE GENOMIC DNA]</scope>
    <source>
        <strain evidence="1 2">GSS01</strain>
    </source>
</reference>
<dbReference type="Proteomes" id="UP000031433">
    <property type="component" value="Unassembled WGS sequence"/>
</dbReference>
<dbReference type="EMBL" id="JXBL01000001">
    <property type="protein sequence ID" value="KIE41767.1"/>
    <property type="molecule type" value="Genomic_DNA"/>
</dbReference>
<accession>A0A0C1QMB2</accession>
<dbReference type="SUPFAM" id="SSF56784">
    <property type="entry name" value="HAD-like"/>
    <property type="match status" value="1"/>
</dbReference>
<dbReference type="RefSeq" id="WP_039643704.1">
    <property type="nucleotide sequence ID" value="NZ_JXBL01000001.1"/>
</dbReference>
<comment type="caution">
    <text evidence="1">The sequence shown here is derived from an EMBL/GenBank/DDBJ whole genome shotgun (WGS) entry which is preliminary data.</text>
</comment>